<dbReference type="GO" id="GO:1990189">
    <property type="term" value="F:protein N-terminal-serine acetyltransferase activity"/>
    <property type="evidence" value="ECO:0007669"/>
    <property type="project" value="TreeGrafter"/>
</dbReference>
<dbReference type="EMBL" id="JRZE01000001">
    <property type="protein sequence ID" value="KHF46088.1"/>
    <property type="molecule type" value="Genomic_DNA"/>
</dbReference>
<comment type="caution">
    <text evidence="2">The sequence shown here is derived from an EMBL/GenBank/DDBJ whole genome shotgun (WGS) entry which is preliminary data.</text>
</comment>
<evidence type="ECO:0000313" key="2">
    <source>
        <dbReference type="EMBL" id="KHF46088.1"/>
    </source>
</evidence>
<dbReference type="PROSITE" id="PS51186">
    <property type="entry name" value="GNAT"/>
    <property type="match status" value="1"/>
</dbReference>
<name>A0A837DGF5_9PSEU</name>
<dbReference type="GO" id="GO:0008999">
    <property type="term" value="F:protein-N-terminal-alanine acetyltransferase activity"/>
    <property type="evidence" value="ECO:0007669"/>
    <property type="project" value="TreeGrafter"/>
</dbReference>
<protein>
    <submittedName>
        <fullName evidence="2">GCN5 family acetyltransferase</fullName>
    </submittedName>
</protein>
<feature type="domain" description="N-acetyltransferase" evidence="1">
    <location>
        <begin position="23"/>
        <end position="186"/>
    </location>
</feature>
<dbReference type="InterPro" id="IPR000182">
    <property type="entry name" value="GNAT_dom"/>
</dbReference>
<dbReference type="PANTHER" id="PTHR43441:SF10">
    <property type="entry name" value="ACETYLTRANSFERASE"/>
    <property type="match status" value="1"/>
</dbReference>
<dbReference type="SUPFAM" id="SSF55729">
    <property type="entry name" value="Acyl-CoA N-acyltransferases (Nat)"/>
    <property type="match status" value="1"/>
</dbReference>
<evidence type="ECO:0000313" key="3">
    <source>
        <dbReference type="Proteomes" id="UP000030848"/>
    </source>
</evidence>
<dbReference type="AlphaFoldDB" id="A0A837DGF5"/>
<gene>
    <name evidence="2" type="ORF">MINT15_03890</name>
</gene>
<dbReference type="Proteomes" id="UP000030848">
    <property type="component" value="Unassembled WGS sequence"/>
</dbReference>
<dbReference type="Pfam" id="PF13302">
    <property type="entry name" value="Acetyltransf_3"/>
    <property type="match status" value="1"/>
</dbReference>
<dbReference type="RefSeq" id="WP_015787417.1">
    <property type="nucleotide sequence ID" value="NZ_DAHVQW010000076.1"/>
</dbReference>
<dbReference type="GO" id="GO:0005737">
    <property type="term" value="C:cytoplasm"/>
    <property type="evidence" value="ECO:0007669"/>
    <property type="project" value="TreeGrafter"/>
</dbReference>
<keyword evidence="2" id="KW-0808">Transferase</keyword>
<dbReference type="Gene3D" id="3.40.630.30">
    <property type="match status" value="1"/>
</dbReference>
<dbReference type="PANTHER" id="PTHR43441">
    <property type="entry name" value="RIBOSOMAL-PROTEIN-SERINE ACETYLTRANSFERASE"/>
    <property type="match status" value="1"/>
</dbReference>
<dbReference type="InterPro" id="IPR051908">
    <property type="entry name" value="Ribosomal_N-acetyltransferase"/>
</dbReference>
<dbReference type="OMA" id="EVVLNEW"/>
<organism evidence="2 3">
    <name type="scientific">Saccharomonospora viridis</name>
    <dbReference type="NCBI Taxonomy" id="1852"/>
    <lineage>
        <taxon>Bacteria</taxon>
        <taxon>Bacillati</taxon>
        <taxon>Actinomycetota</taxon>
        <taxon>Actinomycetes</taxon>
        <taxon>Pseudonocardiales</taxon>
        <taxon>Pseudonocardiaceae</taxon>
        <taxon>Saccharomonospora</taxon>
    </lineage>
</organism>
<sequence length="203" mass="22943">MSKIETMSVPSFAEKPTLPGQHVLLRPVTPADAPALVASLADPEVRRLTGTHHGLEPGKELEQARHWYATRADHTDRLDLAIVERDSGDYVGEAVLTDLDVDNLSCSFRIALAGSHLFGRGYGTEATRLLLTHAFDTVGLHRVELEVFAFNPRARRVYEKVGFVWEGTKRHALWWDGEWIDLHLMGLLADEWRAHRGYPERTR</sequence>
<dbReference type="InterPro" id="IPR016181">
    <property type="entry name" value="Acyl_CoA_acyltransferase"/>
</dbReference>
<evidence type="ECO:0000259" key="1">
    <source>
        <dbReference type="PROSITE" id="PS51186"/>
    </source>
</evidence>
<reference evidence="2 3" key="1">
    <citation type="submission" date="2014-10" db="EMBL/GenBank/DDBJ databases">
        <title>Genome sequence of Micropolyspora internatus JCM3315.</title>
        <authorList>
            <person name="Shin S.-K."/>
            <person name="Yi H."/>
        </authorList>
    </citation>
    <scope>NUCLEOTIDE SEQUENCE [LARGE SCALE GENOMIC DNA]</scope>
    <source>
        <strain evidence="2 3">JCM 3315</strain>
    </source>
</reference>
<accession>A0A837DGF5</accession>
<proteinExistence type="predicted"/>